<keyword evidence="1" id="KW-0732">Signal</keyword>
<evidence type="ECO:0000313" key="2">
    <source>
        <dbReference type="EMBL" id="MBW4755452.1"/>
    </source>
</evidence>
<feature type="chain" id="PRO_5047173465" evidence="1">
    <location>
        <begin position="23"/>
        <end position="231"/>
    </location>
</feature>
<gene>
    <name evidence="2" type="ORF">KZO77_10520</name>
</gene>
<evidence type="ECO:0000256" key="1">
    <source>
        <dbReference type="SAM" id="SignalP"/>
    </source>
</evidence>
<name>A0ABS6Y7H2_9BACT</name>
<keyword evidence="3" id="KW-1185">Reference proteome</keyword>
<dbReference type="EMBL" id="JAHXCP010000023">
    <property type="protein sequence ID" value="MBW4755452.1"/>
    <property type="molecule type" value="Genomic_DNA"/>
</dbReference>
<evidence type="ECO:0000313" key="3">
    <source>
        <dbReference type="Proteomes" id="UP000812077"/>
    </source>
</evidence>
<reference evidence="2 3" key="1">
    <citation type="submission" date="2021-07" db="EMBL/GenBank/DDBJ databases">
        <title>Genomic diversity and antimicrobial resistance of Prevotella spp. isolated from chronic lung disease airways.</title>
        <authorList>
            <person name="Webb K.A."/>
            <person name="Olagoke O.S."/>
            <person name="Baird T."/>
            <person name="Neill J."/>
            <person name="Pham A."/>
            <person name="Wells T.J."/>
            <person name="Ramsay K.A."/>
            <person name="Bell S.C."/>
            <person name="Sarovich D.S."/>
            <person name="Price E.P."/>
        </authorList>
    </citation>
    <scope>NUCLEOTIDE SEQUENCE [LARGE SCALE GENOMIC DNA]</scope>
    <source>
        <strain evidence="2 3">SCHI0027.S.6</strain>
    </source>
</reference>
<comment type="caution">
    <text evidence="2">The sequence shown here is derived from an EMBL/GenBank/DDBJ whole genome shotgun (WGS) entry which is preliminary data.</text>
</comment>
<accession>A0ABS6Y7H2</accession>
<organism evidence="2 3">
    <name type="scientific">Prevotella melaninogenica</name>
    <dbReference type="NCBI Taxonomy" id="28132"/>
    <lineage>
        <taxon>Bacteria</taxon>
        <taxon>Pseudomonadati</taxon>
        <taxon>Bacteroidota</taxon>
        <taxon>Bacteroidia</taxon>
        <taxon>Bacteroidales</taxon>
        <taxon>Prevotellaceae</taxon>
        <taxon>Prevotella</taxon>
    </lineage>
</organism>
<dbReference type="RefSeq" id="WP_219433911.1">
    <property type="nucleotide sequence ID" value="NZ_JAHXCB010000001.1"/>
</dbReference>
<feature type="signal peptide" evidence="1">
    <location>
        <begin position="1"/>
        <end position="22"/>
    </location>
</feature>
<proteinExistence type="predicted"/>
<protein>
    <submittedName>
        <fullName evidence="2">Uncharacterized protein</fullName>
    </submittedName>
</protein>
<dbReference type="Proteomes" id="UP000812077">
    <property type="component" value="Unassembled WGS sequence"/>
</dbReference>
<sequence>MKAKIIIFFLSFIICFQWKAHAGTDPARALLITNIKKKQERWYKAQAAAMAANIEGHTFVAKQVKGISDLNKEYDEFLTDIDTLLNYVGTTYGLYIQVKETIKAVRDLKTALRKHPTGLLATSLSARKNSLIFDVGDTTGKLINDIRDVFLRKENRISKKARITILEGIRGNITTLNRKLWMLSRAITYTSLVDDWNEFVGLATSYKTKSRETICKEAMRRWSRAANMSIR</sequence>